<comment type="caution">
    <text evidence="2">The sequence shown here is derived from an EMBL/GenBank/DDBJ whole genome shotgun (WGS) entry which is preliminary data.</text>
</comment>
<dbReference type="Proteomes" id="UP001152320">
    <property type="component" value="Chromosome 18"/>
</dbReference>
<keyword evidence="3" id="KW-1185">Reference proteome</keyword>
<reference evidence="2" key="1">
    <citation type="submission" date="2021-10" db="EMBL/GenBank/DDBJ databases">
        <title>Tropical sea cucumber genome reveals ecological adaptation and Cuvierian tubules defense mechanism.</title>
        <authorList>
            <person name="Chen T."/>
        </authorList>
    </citation>
    <scope>NUCLEOTIDE SEQUENCE</scope>
    <source>
        <strain evidence="2">Nanhai2018</strain>
        <tissue evidence="2">Muscle</tissue>
    </source>
</reference>
<organism evidence="2 3">
    <name type="scientific">Holothuria leucospilota</name>
    <name type="common">Black long sea cucumber</name>
    <name type="synonym">Mertensiothuria leucospilota</name>
    <dbReference type="NCBI Taxonomy" id="206669"/>
    <lineage>
        <taxon>Eukaryota</taxon>
        <taxon>Metazoa</taxon>
        <taxon>Echinodermata</taxon>
        <taxon>Eleutherozoa</taxon>
        <taxon>Echinozoa</taxon>
        <taxon>Holothuroidea</taxon>
        <taxon>Aspidochirotacea</taxon>
        <taxon>Aspidochirotida</taxon>
        <taxon>Holothuriidae</taxon>
        <taxon>Holothuria</taxon>
    </lineage>
</organism>
<evidence type="ECO:0000256" key="1">
    <source>
        <dbReference type="SAM" id="MobiDB-lite"/>
    </source>
</evidence>
<evidence type="ECO:0000313" key="3">
    <source>
        <dbReference type="Proteomes" id="UP001152320"/>
    </source>
</evidence>
<accession>A0A9Q1BGJ1</accession>
<name>A0A9Q1BGJ1_HOLLE</name>
<feature type="compositionally biased region" description="Basic and acidic residues" evidence="1">
    <location>
        <begin position="1"/>
        <end position="11"/>
    </location>
</feature>
<sequence>MPRDLQLDHRQNSQSVSSNGSHRKKLKVTATETSRNSNAKDEDKKTLETTIQKLLDKKKLSADFTHYELQMIWEASVEKLKSLLTLSLTEDVESLQSLCCDLFLYDDNYRGAATMDEVLKKEKDWEQKLDVVRNQGE</sequence>
<evidence type="ECO:0000313" key="2">
    <source>
        <dbReference type="EMBL" id="KAJ8024843.1"/>
    </source>
</evidence>
<dbReference type="EMBL" id="JAIZAY010000018">
    <property type="protein sequence ID" value="KAJ8024843.1"/>
    <property type="molecule type" value="Genomic_DNA"/>
</dbReference>
<feature type="region of interest" description="Disordered" evidence="1">
    <location>
        <begin position="1"/>
        <end position="44"/>
    </location>
</feature>
<dbReference type="AlphaFoldDB" id="A0A9Q1BGJ1"/>
<proteinExistence type="predicted"/>
<gene>
    <name evidence="2" type="ORF">HOLleu_34870</name>
</gene>
<protein>
    <submittedName>
        <fullName evidence="2">Uncharacterized protein</fullName>
    </submittedName>
</protein>